<dbReference type="EMBL" id="GL883149">
    <property type="protein sequence ID" value="EGG00269.1"/>
    <property type="molecule type" value="Genomic_DNA"/>
</dbReference>
<dbReference type="AlphaFoldDB" id="F4S548"/>
<feature type="binding site" evidence="2">
    <location>
        <position position="101"/>
    </location>
    <ligand>
        <name>substrate</name>
    </ligand>
</feature>
<evidence type="ECO:0000313" key="4">
    <source>
        <dbReference type="Proteomes" id="UP000001072"/>
    </source>
</evidence>
<dbReference type="InterPro" id="IPR013078">
    <property type="entry name" value="His_Pase_superF_clade-1"/>
</dbReference>
<dbReference type="CDD" id="cd07067">
    <property type="entry name" value="HP_PGM_like"/>
    <property type="match status" value="1"/>
</dbReference>
<dbReference type="PANTHER" id="PTHR46517">
    <property type="entry name" value="FRUCTOSE-2,6-BISPHOSPHATASE TIGAR"/>
    <property type="match status" value="1"/>
</dbReference>
<dbReference type="InterPro" id="IPR029033">
    <property type="entry name" value="His_PPase_superfam"/>
</dbReference>
<dbReference type="SMART" id="SM00855">
    <property type="entry name" value="PGAM"/>
    <property type="match status" value="1"/>
</dbReference>
<keyword evidence="1" id="KW-0378">Hydrolase</keyword>
<organism evidence="4">
    <name type="scientific">Melampsora larici-populina (strain 98AG31 / pathotype 3-4-7)</name>
    <name type="common">Poplar leaf rust fungus</name>
    <dbReference type="NCBI Taxonomy" id="747676"/>
    <lineage>
        <taxon>Eukaryota</taxon>
        <taxon>Fungi</taxon>
        <taxon>Dikarya</taxon>
        <taxon>Basidiomycota</taxon>
        <taxon>Pucciniomycotina</taxon>
        <taxon>Pucciniomycetes</taxon>
        <taxon>Pucciniales</taxon>
        <taxon>Melampsoraceae</taxon>
        <taxon>Melampsora</taxon>
    </lineage>
</organism>
<evidence type="ECO:0000313" key="3">
    <source>
        <dbReference type="EMBL" id="EGG00269.1"/>
    </source>
</evidence>
<dbReference type="OrthoDB" id="354304at2759"/>
<evidence type="ECO:0000256" key="1">
    <source>
        <dbReference type="ARBA" id="ARBA00022801"/>
    </source>
</evidence>
<sequence>MKSLVISKVFSPLEDVHHHHSHTSWSKLSIQHSHPKEDQRLDANFTHWIIFIANDNLNQIIQGQKDTPLNDHGISQAKLTGTYLKQTSITFDEIWSSDLQRAHKTATVIAESQPKPINVQTDVRLRERFLGDLQGKRRDANADQSTAEPPTKVLQRLLEFWNELTSRLESTPSRNPRRILIVSHGAALRTLIQSGLKLSYKFDSSIPERIMFGNCSITDVEHLPRKLVTRAGHVKHLDPVESKETEVKGTVDDI</sequence>
<dbReference type="eggNOG" id="KOG0235">
    <property type="taxonomic scope" value="Eukaryota"/>
</dbReference>
<dbReference type="KEGG" id="mlr:MELLADRAFT_93754"/>
<dbReference type="InParanoid" id="F4S548"/>
<dbReference type="InterPro" id="IPR051695">
    <property type="entry name" value="Phosphoglycerate_Mutase"/>
</dbReference>
<gene>
    <name evidence="3" type="ORF">MELLADRAFT_93754</name>
</gene>
<dbReference type="GO" id="GO:0004331">
    <property type="term" value="F:fructose-2,6-bisphosphate 2-phosphatase activity"/>
    <property type="evidence" value="ECO:0007669"/>
    <property type="project" value="TreeGrafter"/>
</dbReference>
<dbReference type="SUPFAM" id="SSF53254">
    <property type="entry name" value="Phosphoglycerate mutase-like"/>
    <property type="match status" value="1"/>
</dbReference>
<dbReference type="GO" id="GO:0045820">
    <property type="term" value="P:negative regulation of glycolytic process"/>
    <property type="evidence" value="ECO:0007669"/>
    <property type="project" value="TreeGrafter"/>
</dbReference>
<name>F4S548_MELLP</name>
<evidence type="ECO:0000256" key="2">
    <source>
        <dbReference type="PIRSR" id="PIRSR613078-2"/>
    </source>
</evidence>
<dbReference type="GO" id="GO:0005829">
    <property type="term" value="C:cytosol"/>
    <property type="evidence" value="ECO:0007669"/>
    <property type="project" value="TreeGrafter"/>
</dbReference>
<dbReference type="Pfam" id="PF00300">
    <property type="entry name" value="His_Phos_1"/>
    <property type="match status" value="1"/>
</dbReference>
<dbReference type="RefSeq" id="XP_007416468.1">
    <property type="nucleotide sequence ID" value="XM_007416406.1"/>
</dbReference>
<dbReference type="STRING" id="747676.F4S548"/>
<dbReference type="GeneID" id="18936681"/>
<dbReference type="HOGENOM" id="CLU_033323_9_2_1"/>
<dbReference type="GO" id="GO:0043456">
    <property type="term" value="P:regulation of pentose-phosphate shunt"/>
    <property type="evidence" value="ECO:0007669"/>
    <property type="project" value="TreeGrafter"/>
</dbReference>
<dbReference type="VEuPathDB" id="FungiDB:MELLADRAFT_93754"/>
<accession>F4S548</accession>
<dbReference type="PANTHER" id="PTHR46517:SF1">
    <property type="entry name" value="FRUCTOSE-2,6-BISPHOSPHATASE TIGAR"/>
    <property type="match status" value="1"/>
</dbReference>
<reference evidence="4" key="1">
    <citation type="journal article" date="2011" name="Proc. Natl. Acad. Sci. U.S.A.">
        <title>Obligate biotrophy features unraveled by the genomic analysis of rust fungi.</title>
        <authorList>
            <person name="Duplessis S."/>
            <person name="Cuomo C.A."/>
            <person name="Lin Y.-C."/>
            <person name="Aerts A."/>
            <person name="Tisserant E."/>
            <person name="Veneault-Fourrey C."/>
            <person name="Joly D.L."/>
            <person name="Hacquard S."/>
            <person name="Amselem J."/>
            <person name="Cantarel B.L."/>
            <person name="Chiu R."/>
            <person name="Coutinho P.M."/>
            <person name="Feau N."/>
            <person name="Field M."/>
            <person name="Frey P."/>
            <person name="Gelhaye E."/>
            <person name="Goldberg J."/>
            <person name="Grabherr M.G."/>
            <person name="Kodira C.D."/>
            <person name="Kohler A."/>
            <person name="Kuees U."/>
            <person name="Lindquist E.A."/>
            <person name="Lucas S.M."/>
            <person name="Mago R."/>
            <person name="Mauceli E."/>
            <person name="Morin E."/>
            <person name="Murat C."/>
            <person name="Pangilinan J.L."/>
            <person name="Park R."/>
            <person name="Pearson M."/>
            <person name="Quesneville H."/>
            <person name="Rouhier N."/>
            <person name="Sakthikumar S."/>
            <person name="Salamov A.A."/>
            <person name="Schmutz J."/>
            <person name="Selles B."/>
            <person name="Shapiro H."/>
            <person name="Tanguay P."/>
            <person name="Tuskan G.A."/>
            <person name="Henrissat B."/>
            <person name="Van de Peer Y."/>
            <person name="Rouze P."/>
            <person name="Ellis J.G."/>
            <person name="Dodds P.N."/>
            <person name="Schein J.E."/>
            <person name="Zhong S."/>
            <person name="Hamelin R.C."/>
            <person name="Grigoriev I.V."/>
            <person name="Szabo L.J."/>
            <person name="Martin F."/>
        </authorList>
    </citation>
    <scope>NUCLEOTIDE SEQUENCE [LARGE SCALE GENOMIC DNA]</scope>
    <source>
        <strain evidence="4">98AG31 / pathotype 3-4-7</strain>
    </source>
</reference>
<keyword evidence="4" id="KW-1185">Reference proteome</keyword>
<dbReference type="Proteomes" id="UP000001072">
    <property type="component" value="Unassembled WGS sequence"/>
</dbReference>
<evidence type="ECO:0008006" key="5">
    <source>
        <dbReference type="Google" id="ProtNLM"/>
    </source>
</evidence>
<protein>
    <recommendedName>
        <fullName evidence="5">Phosphoglycerate mutase-like protein</fullName>
    </recommendedName>
</protein>
<dbReference type="Gene3D" id="3.40.50.1240">
    <property type="entry name" value="Phosphoglycerate mutase-like"/>
    <property type="match status" value="1"/>
</dbReference>
<proteinExistence type="predicted"/>